<evidence type="ECO:0000313" key="2">
    <source>
        <dbReference type="EMBL" id="AUW92611.1"/>
    </source>
</evidence>
<organism evidence="2 3">
    <name type="scientific">Sulfobacillus thermotolerans</name>
    <dbReference type="NCBI Taxonomy" id="338644"/>
    <lineage>
        <taxon>Bacteria</taxon>
        <taxon>Bacillati</taxon>
        <taxon>Bacillota</taxon>
        <taxon>Clostridia</taxon>
        <taxon>Eubacteriales</taxon>
        <taxon>Clostridiales Family XVII. Incertae Sedis</taxon>
        <taxon>Sulfobacillus</taxon>
    </lineage>
</organism>
<dbReference type="InterPro" id="IPR038354">
    <property type="entry name" value="VKOR_sf"/>
</dbReference>
<keyword evidence="1" id="KW-0472">Membrane</keyword>
<name>A0ABM6RMP6_9FIRM</name>
<keyword evidence="1" id="KW-0812">Transmembrane</keyword>
<reference evidence="2 3" key="1">
    <citation type="journal article" date="2019" name="Sci. Rep.">
        <title>Sulfobacillus thermotolerans: new insights into resistance and metabolic capacities of acidophilic chemolithotrophs.</title>
        <authorList>
            <person name="Panyushkina A.E."/>
            <person name="Babenko V.V."/>
            <person name="Nikitina A.S."/>
            <person name="Selezneva O.V."/>
            <person name="Tsaplina I.A."/>
            <person name="Letarova M.A."/>
            <person name="Kostryukova E.S."/>
            <person name="Letarov A.V."/>
        </authorList>
    </citation>
    <scope>NUCLEOTIDE SEQUENCE [LARGE SCALE GENOMIC DNA]</scope>
    <source>
        <strain evidence="2 3">Kr1</strain>
    </source>
</reference>
<dbReference type="Gene3D" id="1.20.1440.130">
    <property type="entry name" value="VKOR domain"/>
    <property type="match status" value="1"/>
</dbReference>
<protein>
    <recommendedName>
        <fullName evidence="4">Vitamin K epoxide reductase domain-containing protein</fullName>
    </recommendedName>
</protein>
<evidence type="ECO:0000256" key="1">
    <source>
        <dbReference type="SAM" id="Phobius"/>
    </source>
</evidence>
<accession>A0ABM6RMP6</accession>
<evidence type="ECO:0000313" key="3">
    <source>
        <dbReference type="Proteomes" id="UP000325292"/>
    </source>
</evidence>
<evidence type="ECO:0008006" key="4">
    <source>
        <dbReference type="Google" id="ProtNLM"/>
    </source>
</evidence>
<feature type="transmembrane region" description="Helical" evidence="1">
    <location>
        <begin position="7"/>
        <end position="27"/>
    </location>
</feature>
<feature type="transmembrane region" description="Helical" evidence="1">
    <location>
        <begin position="53"/>
        <end position="70"/>
    </location>
</feature>
<sequence length="76" mass="7898">MRPGPSVLRGLIGLIVGLGSYVTGAAWTDRPVACPATGIIHCQTVLTGPGHRVAGLPLAFWGVLWALAGLKWPGRL</sequence>
<keyword evidence="1" id="KW-1133">Transmembrane helix</keyword>
<dbReference type="Proteomes" id="UP000325292">
    <property type="component" value="Chromosome"/>
</dbReference>
<keyword evidence="3" id="KW-1185">Reference proteome</keyword>
<gene>
    <name evidence="2" type="ORF">BXT84_00475</name>
</gene>
<proteinExistence type="predicted"/>
<dbReference type="EMBL" id="CP019454">
    <property type="protein sequence ID" value="AUW92611.1"/>
    <property type="molecule type" value="Genomic_DNA"/>
</dbReference>